<evidence type="ECO:0000313" key="1">
    <source>
        <dbReference type="EMBL" id="ALU11646.1"/>
    </source>
</evidence>
<reference evidence="1 2" key="1">
    <citation type="submission" date="2013-11" db="EMBL/GenBank/DDBJ databases">
        <title>Comparative genomics of Ignicoccus.</title>
        <authorList>
            <person name="Podar M."/>
        </authorList>
    </citation>
    <scope>NUCLEOTIDE SEQUENCE [LARGE SCALE GENOMIC DNA]</scope>
    <source>
        <strain evidence="1 2">DSM 13165</strain>
    </source>
</reference>
<dbReference type="Proteomes" id="UP000060778">
    <property type="component" value="Chromosome"/>
</dbReference>
<accession>A0A0U3E8G0</accession>
<dbReference type="GeneID" id="30680060"/>
<gene>
    <name evidence="1" type="ORF">EYM_03335</name>
</gene>
<dbReference type="OrthoDB" id="45368at2157"/>
<keyword evidence="2" id="KW-1185">Reference proteome</keyword>
<proteinExistence type="predicted"/>
<dbReference type="RefSeq" id="WP_075049646.1">
    <property type="nucleotide sequence ID" value="NZ_CP006867.1"/>
</dbReference>
<protein>
    <recommendedName>
        <fullName evidence="3">Arcadin 1 domain-containing protein</fullName>
    </recommendedName>
</protein>
<dbReference type="KEGG" id="iis:EYM_03335"/>
<dbReference type="AlphaFoldDB" id="A0A0U3E8G0"/>
<sequence length="109" mass="12790">MSERYVATLEGEARIRKLNIPIMRLDITPEDLNSPLSFQILMEKIMESVTKTLEEEPHPQYMAEVSIRDSLGMPVRFVVNLGDKVPYFSKDKVKVRLILEFYEEEDLER</sequence>
<evidence type="ECO:0000313" key="2">
    <source>
        <dbReference type="Proteomes" id="UP000060778"/>
    </source>
</evidence>
<evidence type="ECO:0008006" key="3">
    <source>
        <dbReference type="Google" id="ProtNLM"/>
    </source>
</evidence>
<organism evidence="1 2">
    <name type="scientific">Ignicoccus islandicus DSM 13165</name>
    <dbReference type="NCBI Taxonomy" id="940295"/>
    <lineage>
        <taxon>Archaea</taxon>
        <taxon>Thermoproteota</taxon>
        <taxon>Thermoprotei</taxon>
        <taxon>Desulfurococcales</taxon>
        <taxon>Desulfurococcaceae</taxon>
        <taxon>Ignicoccus</taxon>
    </lineage>
</organism>
<dbReference type="EMBL" id="CP006867">
    <property type="protein sequence ID" value="ALU11646.1"/>
    <property type="molecule type" value="Genomic_DNA"/>
</dbReference>
<name>A0A0U3E8G0_9CREN</name>